<proteinExistence type="predicted"/>
<feature type="compositionally biased region" description="Polar residues" evidence="1">
    <location>
        <begin position="174"/>
        <end position="185"/>
    </location>
</feature>
<evidence type="ECO:0000313" key="3">
    <source>
        <dbReference type="EnsemblMetazoa" id="ASIC018443-PA"/>
    </source>
</evidence>
<accession>A0A084WJM1</accession>
<sequence>MTQHTNGHVRERRDSRPSTPRTRIVHFVYSEMNKNGGPNPREYAETPPSGRLFPIGRNKETGGHSNAHRNTNTANARRHRHTTILGNLATPYSMYPAAGLLSVSGFAESVPAEPRPGFSFEIENLRKGYYVRPPQPTAPKRCTSFPGEGEGEMEAKKEGSNHSIHSSIHPNRDSPPTTTKTMTGA</sequence>
<dbReference type="VEuPathDB" id="VectorBase:ASIC018443"/>
<gene>
    <name evidence="2" type="ORF">ZHAS_00018443</name>
</gene>
<feature type="region of interest" description="Disordered" evidence="1">
    <location>
        <begin position="1"/>
        <end position="22"/>
    </location>
</feature>
<organism evidence="2">
    <name type="scientific">Anopheles sinensis</name>
    <name type="common">Mosquito</name>
    <dbReference type="NCBI Taxonomy" id="74873"/>
    <lineage>
        <taxon>Eukaryota</taxon>
        <taxon>Metazoa</taxon>
        <taxon>Ecdysozoa</taxon>
        <taxon>Arthropoda</taxon>
        <taxon>Hexapoda</taxon>
        <taxon>Insecta</taxon>
        <taxon>Pterygota</taxon>
        <taxon>Neoptera</taxon>
        <taxon>Endopterygota</taxon>
        <taxon>Diptera</taxon>
        <taxon>Nematocera</taxon>
        <taxon>Culicoidea</taxon>
        <taxon>Culicidae</taxon>
        <taxon>Anophelinae</taxon>
        <taxon>Anopheles</taxon>
    </lineage>
</organism>
<dbReference type="EMBL" id="ATLV01024043">
    <property type="status" value="NOT_ANNOTATED_CDS"/>
    <property type="molecule type" value="Genomic_DNA"/>
</dbReference>
<dbReference type="EnsemblMetazoa" id="ASIC018443-RA">
    <property type="protein sequence ID" value="ASIC018443-PA"/>
    <property type="gene ID" value="ASIC018443"/>
</dbReference>
<evidence type="ECO:0000256" key="1">
    <source>
        <dbReference type="SAM" id="MobiDB-lite"/>
    </source>
</evidence>
<name>A0A084WJM1_ANOSI</name>
<keyword evidence="4" id="KW-1185">Reference proteome</keyword>
<reference evidence="3" key="2">
    <citation type="submission" date="2020-05" db="UniProtKB">
        <authorList>
            <consortium name="EnsemblMetazoa"/>
        </authorList>
    </citation>
    <scope>IDENTIFICATION</scope>
</reference>
<evidence type="ECO:0000313" key="2">
    <source>
        <dbReference type="EMBL" id="KFB50415.1"/>
    </source>
</evidence>
<dbReference type="EMBL" id="KE525348">
    <property type="protein sequence ID" value="KFB50415.1"/>
    <property type="molecule type" value="Genomic_DNA"/>
</dbReference>
<dbReference type="AlphaFoldDB" id="A0A084WJM1"/>
<dbReference type="Proteomes" id="UP000030765">
    <property type="component" value="Unassembled WGS sequence"/>
</dbReference>
<evidence type="ECO:0000313" key="4">
    <source>
        <dbReference type="Proteomes" id="UP000030765"/>
    </source>
</evidence>
<reference evidence="2 4" key="1">
    <citation type="journal article" date="2014" name="BMC Genomics">
        <title>Genome sequence of Anopheles sinensis provides insight into genetics basis of mosquito competence for malaria parasites.</title>
        <authorList>
            <person name="Zhou D."/>
            <person name="Zhang D."/>
            <person name="Ding G."/>
            <person name="Shi L."/>
            <person name="Hou Q."/>
            <person name="Ye Y."/>
            <person name="Xu Y."/>
            <person name="Zhou H."/>
            <person name="Xiong C."/>
            <person name="Li S."/>
            <person name="Yu J."/>
            <person name="Hong S."/>
            <person name="Yu X."/>
            <person name="Zou P."/>
            <person name="Chen C."/>
            <person name="Chang X."/>
            <person name="Wang W."/>
            <person name="Lv Y."/>
            <person name="Sun Y."/>
            <person name="Ma L."/>
            <person name="Shen B."/>
            <person name="Zhu C."/>
        </authorList>
    </citation>
    <scope>NUCLEOTIDE SEQUENCE [LARGE SCALE GENOMIC DNA]</scope>
</reference>
<feature type="region of interest" description="Disordered" evidence="1">
    <location>
        <begin position="134"/>
        <end position="185"/>
    </location>
</feature>
<protein>
    <submittedName>
        <fullName evidence="2 3">Uncharacterized protein</fullName>
    </submittedName>
</protein>